<dbReference type="Proteomes" id="UP001501436">
    <property type="component" value="Unassembled WGS sequence"/>
</dbReference>
<evidence type="ECO:0000313" key="3">
    <source>
        <dbReference type="Proteomes" id="UP001501436"/>
    </source>
</evidence>
<feature type="transmembrane region" description="Helical" evidence="1">
    <location>
        <begin position="7"/>
        <end position="24"/>
    </location>
</feature>
<evidence type="ECO:0000256" key="1">
    <source>
        <dbReference type="SAM" id="Phobius"/>
    </source>
</evidence>
<organism evidence="2 3">
    <name type="scientific">Mucilaginibacter defluvii</name>
    <dbReference type="NCBI Taxonomy" id="1196019"/>
    <lineage>
        <taxon>Bacteria</taxon>
        <taxon>Pseudomonadati</taxon>
        <taxon>Bacteroidota</taxon>
        <taxon>Sphingobacteriia</taxon>
        <taxon>Sphingobacteriales</taxon>
        <taxon>Sphingobacteriaceae</taxon>
        <taxon>Mucilaginibacter</taxon>
    </lineage>
</organism>
<accession>A0ABP9G4Y3</accession>
<comment type="caution">
    <text evidence="2">The sequence shown here is derived from an EMBL/GenBank/DDBJ whole genome shotgun (WGS) entry which is preliminary data.</text>
</comment>
<keyword evidence="1" id="KW-0472">Membrane</keyword>
<evidence type="ECO:0000313" key="2">
    <source>
        <dbReference type="EMBL" id="GAA4928159.1"/>
    </source>
</evidence>
<dbReference type="EMBL" id="BAABJI010000004">
    <property type="protein sequence ID" value="GAA4928159.1"/>
    <property type="molecule type" value="Genomic_DNA"/>
</dbReference>
<dbReference type="RefSeq" id="WP_345333510.1">
    <property type="nucleotide sequence ID" value="NZ_BAABJI010000004.1"/>
</dbReference>
<proteinExistence type="predicted"/>
<gene>
    <name evidence="2" type="ORF">GCM10023313_35970</name>
</gene>
<sequence length="68" mass="7746">MKALIKYISLLVFSGLIIPLYYYYLPEKNNRAGVHAISAVTDNASLEITHTYLQKIAAEIFPVIKKFE</sequence>
<keyword evidence="3" id="KW-1185">Reference proteome</keyword>
<name>A0ABP9G4Y3_9SPHI</name>
<protein>
    <submittedName>
        <fullName evidence="2">Uncharacterized protein</fullName>
    </submittedName>
</protein>
<keyword evidence="1" id="KW-1133">Transmembrane helix</keyword>
<keyword evidence="1" id="KW-0812">Transmembrane</keyword>
<reference evidence="3" key="1">
    <citation type="journal article" date="2019" name="Int. J. Syst. Evol. Microbiol.">
        <title>The Global Catalogue of Microorganisms (GCM) 10K type strain sequencing project: providing services to taxonomists for standard genome sequencing and annotation.</title>
        <authorList>
            <consortium name="The Broad Institute Genomics Platform"/>
            <consortium name="The Broad Institute Genome Sequencing Center for Infectious Disease"/>
            <person name="Wu L."/>
            <person name="Ma J."/>
        </authorList>
    </citation>
    <scope>NUCLEOTIDE SEQUENCE [LARGE SCALE GENOMIC DNA]</scope>
    <source>
        <strain evidence="3">JCM 18283</strain>
    </source>
</reference>